<sequence>MVFCSSYDVCEMIKNHKDTFCPILSDPNECSCPMKTGSYFMKNAFIVIPDFGEIFAKILQSKSLPFPLPMRLDFVLGVIQEDCWSRWSRETALSQSNI</sequence>
<organism evidence="3 6">
    <name type="scientific">Nephila pilipes</name>
    <name type="common">Giant wood spider</name>
    <name type="synonym">Nephila maculata</name>
    <dbReference type="NCBI Taxonomy" id="299642"/>
    <lineage>
        <taxon>Eukaryota</taxon>
        <taxon>Metazoa</taxon>
        <taxon>Ecdysozoa</taxon>
        <taxon>Arthropoda</taxon>
        <taxon>Chelicerata</taxon>
        <taxon>Arachnida</taxon>
        <taxon>Araneae</taxon>
        <taxon>Araneomorphae</taxon>
        <taxon>Entelegynae</taxon>
        <taxon>Araneoidea</taxon>
        <taxon>Nephilidae</taxon>
        <taxon>Nephila</taxon>
    </lineage>
</organism>
<dbReference type="AlphaFoldDB" id="A0A8X6TVF5"/>
<comment type="caution">
    <text evidence="3">The sequence shown here is derived from an EMBL/GenBank/DDBJ whole genome shotgun (WGS) entry which is preliminary data.</text>
</comment>
<dbReference type="Proteomes" id="UP000887013">
    <property type="component" value="Unassembled WGS sequence"/>
</dbReference>
<evidence type="ECO:0000313" key="5">
    <source>
        <dbReference type="EMBL" id="GFU18629.1"/>
    </source>
</evidence>
<keyword evidence="1" id="KW-0732">Signal</keyword>
<dbReference type="InterPro" id="IPR036846">
    <property type="entry name" value="GM2-AP_sf"/>
</dbReference>
<evidence type="ECO:0000313" key="2">
    <source>
        <dbReference type="EMBL" id="GFT26181.1"/>
    </source>
</evidence>
<evidence type="ECO:0000313" key="6">
    <source>
        <dbReference type="Proteomes" id="UP000887013"/>
    </source>
</evidence>
<evidence type="ECO:0000313" key="4">
    <source>
        <dbReference type="EMBL" id="GFT87570.1"/>
    </source>
</evidence>
<proteinExistence type="predicted"/>
<keyword evidence="6" id="KW-1185">Reference proteome</keyword>
<dbReference type="SUPFAM" id="SSF63707">
    <property type="entry name" value="Ganglioside M2 (gm2) activator"/>
    <property type="match status" value="1"/>
</dbReference>
<evidence type="ECO:0000256" key="1">
    <source>
        <dbReference type="ARBA" id="ARBA00022729"/>
    </source>
</evidence>
<dbReference type="EMBL" id="BMAW01106798">
    <property type="protein sequence ID" value="GFT26181.1"/>
    <property type="molecule type" value="Genomic_DNA"/>
</dbReference>
<protein>
    <submittedName>
        <fullName evidence="3">Uncharacterized protein</fullName>
    </submittedName>
</protein>
<dbReference type="EMBL" id="BMAW01064909">
    <property type="protein sequence ID" value="GFT47759.1"/>
    <property type="molecule type" value="Genomic_DNA"/>
</dbReference>
<dbReference type="OrthoDB" id="6459854at2759"/>
<dbReference type="EMBL" id="BMAW01126860">
    <property type="protein sequence ID" value="GFU18629.1"/>
    <property type="molecule type" value="Genomic_DNA"/>
</dbReference>
<gene>
    <name evidence="4" type="ORF">NPIL_228211</name>
    <name evidence="5" type="ORF">NPIL_234011</name>
    <name evidence="2" type="ORF">NPIL_592751</name>
    <name evidence="3" type="ORF">NPIL_659621</name>
</gene>
<name>A0A8X6TVF5_NEPPI</name>
<dbReference type="EMBL" id="BMAW01073383">
    <property type="protein sequence ID" value="GFT87570.1"/>
    <property type="molecule type" value="Genomic_DNA"/>
</dbReference>
<dbReference type="Gene3D" id="2.70.220.10">
    <property type="entry name" value="Ganglioside GM2 activator"/>
    <property type="match status" value="1"/>
</dbReference>
<accession>A0A8X6TVF5</accession>
<evidence type="ECO:0000313" key="3">
    <source>
        <dbReference type="EMBL" id="GFT47759.1"/>
    </source>
</evidence>
<reference evidence="3" key="1">
    <citation type="submission" date="2020-08" db="EMBL/GenBank/DDBJ databases">
        <title>Multicomponent nature underlies the extraordinary mechanical properties of spider dragline silk.</title>
        <authorList>
            <person name="Kono N."/>
            <person name="Nakamura H."/>
            <person name="Mori M."/>
            <person name="Yoshida Y."/>
            <person name="Ohtoshi R."/>
            <person name="Malay A.D."/>
            <person name="Moran D.A.P."/>
            <person name="Tomita M."/>
            <person name="Numata K."/>
            <person name="Arakawa K."/>
        </authorList>
    </citation>
    <scope>NUCLEOTIDE SEQUENCE</scope>
</reference>